<keyword evidence="1" id="KW-0732">Signal</keyword>
<proteinExistence type="predicted"/>
<reference evidence="2 3" key="1">
    <citation type="submission" date="2024-09" db="EMBL/GenBank/DDBJ databases">
        <authorList>
            <person name="Sun Q."/>
            <person name="Mori K."/>
        </authorList>
    </citation>
    <scope>NUCLEOTIDE SEQUENCE [LARGE SCALE GENOMIC DNA]</scope>
    <source>
        <strain evidence="2 3">NCAIM B.02537</strain>
    </source>
</reference>
<feature type="chain" id="PRO_5045848303" evidence="1">
    <location>
        <begin position="24"/>
        <end position="108"/>
    </location>
</feature>
<gene>
    <name evidence="2" type="ORF">ACFFF7_15795</name>
</gene>
<keyword evidence="3" id="KW-1185">Reference proteome</keyword>
<evidence type="ECO:0000313" key="2">
    <source>
        <dbReference type="EMBL" id="MFC0590868.1"/>
    </source>
</evidence>
<feature type="signal peptide" evidence="1">
    <location>
        <begin position="1"/>
        <end position="23"/>
    </location>
</feature>
<name>A0ABV6PM06_9SPHN</name>
<evidence type="ECO:0000256" key="1">
    <source>
        <dbReference type="SAM" id="SignalP"/>
    </source>
</evidence>
<accession>A0ABV6PM06</accession>
<organism evidence="2 3">
    <name type="scientific">Novosphingobium aquiterrae</name>
    <dbReference type="NCBI Taxonomy" id="624388"/>
    <lineage>
        <taxon>Bacteria</taxon>
        <taxon>Pseudomonadati</taxon>
        <taxon>Pseudomonadota</taxon>
        <taxon>Alphaproteobacteria</taxon>
        <taxon>Sphingomonadales</taxon>
        <taxon>Sphingomonadaceae</taxon>
        <taxon>Novosphingobium</taxon>
    </lineage>
</organism>
<protein>
    <submittedName>
        <fullName evidence="2">Uncharacterized protein</fullName>
    </submittedName>
</protein>
<dbReference type="RefSeq" id="WP_379482294.1">
    <property type="nucleotide sequence ID" value="NZ_JBHLTL010000011.1"/>
</dbReference>
<dbReference type="EMBL" id="JBHLTL010000011">
    <property type="protein sequence ID" value="MFC0590868.1"/>
    <property type="molecule type" value="Genomic_DNA"/>
</dbReference>
<dbReference type="Proteomes" id="UP001589943">
    <property type="component" value="Unassembled WGS sequence"/>
</dbReference>
<comment type="caution">
    <text evidence="2">The sequence shown here is derived from an EMBL/GenBank/DDBJ whole genome shotgun (WGS) entry which is preliminary data.</text>
</comment>
<evidence type="ECO:0000313" key="3">
    <source>
        <dbReference type="Proteomes" id="UP001589943"/>
    </source>
</evidence>
<sequence>MAVSLIYNGLGLVLAAAATPVAAGQANVSVAAPRVERAATPAAATPRLRTRDERIGAVALRGFPAGEQWFPPARSWGEAGGPVVEIGALGSRRDNQPDLAHLSVNWQF</sequence>